<evidence type="ECO:0000313" key="10">
    <source>
        <dbReference type="Proteomes" id="UP001162480"/>
    </source>
</evidence>
<gene>
    <name evidence="9" type="ORF">OCTVUL_1B001946</name>
</gene>
<keyword evidence="3 6" id="KW-0863">Zinc-finger</keyword>
<accession>A0AA36EZL1</accession>
<evidence type="ECO:0000259" key="8">
    <source>
        <dbReference type="PROSITE" id="PS50950"/>
    </source>
</evidence>
<evidence type="ECO:0000256" key="6">
    <source>
        <dbReference type="PROSITE-ProRule" id="PRU00309"/>
    </source>
</evidence>
<dbReference type="PROSITE" id="PS50950">
    <property type="entry name" value="ZF_THAP"/>
    <property type="match status" value="1"/>
</dbReference>
<evidence type="ECO:0000256" key="1">
    <source>
        <dbReference type="ARBA" id="ARBA00001968"/>
    </source>
</evidence>
<dbReference type="SUPFAM" id="SSF57716">
    <property type="entry name" value="Glucocorticoid receptor-like (DNA-binding domain)"/>
    <property type="match status" value="1"/>
</dbReference>
<proteinExistence type="predicted"/>
<feature type="region of interest" description="Disordered" evidence="7">
    <location>
        <begin position="22"/>
        <end position="46"/>
    </location>
</feature>
<protein>
    <submittedName>
        <fullName evidence="9">XP_029633586.1uncharacterized protein LOC115209356</fullName>
    </submittedName>
</protein>
<dbReference type="AlphaFoldDB" id="A0AA36EZL1"/>
<keyword evidence="4" id="KW-0862">Zinc</keyword>
<dbReference type="Pfam" id="PF13359">
    <property type="entry name" value="DDE_Tnp_4"/>
    <property type="match status" value="1"/>
</dbReference>
<feature type="compositionally biased region" description="Low complexity" evidence="7">
    <location>
        <begin position="22"/>
        <end position="41"/>
    </location>
</feature>
<evidence type="ECO:0000256" key="2">
    <source>
        <dbReference type="ARBA" id="ARBA00022723"/>
    </source>
</evidence>
<dbReference type="SMART" id="SM00980">
    <property type="entry name" value="THAP"/>
    <property type="match status" value="1"/>
</dbReference>
<dbReference type="PANTHER" id="PTHR23080">
    <property type="entry name" value="THAP DOMAIN PROTEIN"/>
    <property type="match status" value="1"/>
</dbReference>
<keyword evidence="10" id="KW-1185">Reference proteome</keyword>
<sequence length="551" mass="62328">MAGNQTPGVTTASTCITTTTTTTTTSTSSMSVSGGKGSISSETPPPVAAVAVTTIKPSSDENKTKLLQLFISKQKGQNAFCCVPMCKNSSKKNPNLHFHTFPKEDKIITSGARCGENLRKVWLCQIHRKKFKITKDTLVCSEHFNNEDYKPRTRRNKLYGQPGHSLRLYDNAYPTLFSWNNWGRRSSGTEECQMETNNNCNFEHTEVPVIDMMHNYSLPSGIDDAGTIIQDLRRQLDQAKIDSFRFSLERYSADDALVEHYTGFDSYGILTKFFHTLEEWEHASIMRSKIRVSSRTTEGLQPVSCEKGLQLIDQLVLYQMYIYRGLSVMDLAARFLVPVDTVWDIIITWADILFFFLGVMTVWPSKEEVRESLLPSSLNGFKLSDARVCLECVELRSETSASHVLKSLPYKEYKSTYTHKGLIAIIPNGTVIFVSPLMSHSLSDQDLTIKSGVLDLCEKGDAIVVDSDFKINKLCSERGIKVYHSDYKLWETSEITEDMTVFWSPIKNVMRKILENQLFLCVPSNIKETVSQMWAVACLLCNFQIQQPKTT</sequence>
<feature type="domain" description="THAP-type" evidence="8">
    <location>
        <begin position="77"/>
        <end position="177"/>
    </location>
</feature>
<reference evidence="9" key="1">
    <citation type="submission" date="2023-08" db="EMBL/GenBank/DDBJ databases">
        <authorList>
            <person name="Alioto T."/>
            <person name="Alioto T."/>
            <person name="Gomez Garrido J."/>
        </authorList>
    </citation>
    <scope>NUCLEOTIDE SEQUENCE</scope>
</reference>
<dbReference type="Pfam" id="PF05485">
    <property type="entry name" value="THAP"/>
    <property type="match status" value="1"/>
</dbReference>
<evidence type="ECO:0000313" key="9">
    <source>
        <dbReference type="EMBL" id="CAI9718957.1"/>
    </source>
</evidence>
<keyword evidence="5 6" id="KW-0238">DNA-binding</keyword>
<dbReference type="GO" id="GO:0003677">
    <property type="term" value="F:DNA binding"/>
    <property type="evidence" value="ECO:0007669"/>
    <property type="project" value="UniProtKB-UniRule"/>
</dbReference>
<evidence type="ECO:0000256" key="4">
    <source>
        <dbReference type="ARBA" id="ARBA00022833"/>
    </source>
</evidence>
<keyword evidence="2" id="KW-0479">Metal-binding</keyword>
<evidence type="ECO:0000256" key="7">
    <source>
        <dbReference type="SAM" id="MobiDB-lite"/>
    </source>
</evidence>
<evidence type="ECO:0000256" key="3">
    <source>
        <dbReference type="ARBA" id="ARBA00022771"/>
    </source>
</evidence>
<dbReference type="PANTHER" id="PTHR23080:SF133">
    <property type="entry name" value="SI:CH211-262I1.5-RELATED"/>
    <property type="match status" value="1"/>
</dbReference>
<dbReference type="GO" id="GO:0008270">
    <property type="term" value="F:zinc ion binding"/>
    <property type="evidence" value="ECO:0007669"/>
    <property type="project" value="UniProtKB-KW"/>
</dbReference>
<dbReference type="InterPro" id="IPR027806">
    <property type="entry name" value="HARBI1_dom"/>
</dbReference>
<comment type="cofactor">
    <cofactor evidence="1">
        <name>a divalent metal cation</name>
        <dbReference type="ChEBI" id="CHEBI:60240"/>
    </cofactor>
</comment>
<evidence type="ECO:0000256" key="5">
    <source>
        <dbReference type="ARBA" id="ARBA00023125"/>
    </source>
</evidence>
<organism evidence="9 10">
    <name type="scientific">Octopus vulgaris</name>
    <name type="common">Common octopus</name>
    <dbReference type="NCBI Taxonomy" id="6645"/>
    <lineage>
        <taxon>Eukaryota</taxon>
        <taxon>Metazoa</taxon>
        <taxon>Spiralia</taxon>
        <taxon>Lophotrochozoa</taxon>
        <taxon>Mollusca</taxon>
        <taxon>Cephalopoda</taxon>
        <taxon>Coleoidea</taxon>
        <taxon>Octopodiformes</taxon>
        <taxon>Octopoda</taxon>
        <taxon>Incirrata</taxon>
        <taxon>Octopodidae</taxon>
        <taxon>Octopus</taxon>
    </lineage>
</organism>
<name>A0AA36EZL1_OCTVU</name>
<dbReference type="InterPro" id="IPR006612">
    <property type="entry name" value="THAP_Znf"/>
</dbReference>
<dbReference type="EMBL" id="OX597816">
    <property type="protein sequence ID" value="CAI9718957.1"/>
    <property type="molecule type" value="Genomic_DNA"/>
</dbReference>
<dbReference type="Proteomes" id="UP001162480">
    <property type="component" value="Chromosome 3"/>
</dbReference>